<evidence type="ECO:0000256" key="10">
    <source>
        <dbReference type="ARBA" id="ARBA00023136"/>
    </source>
</evidence>
<dbReference type="EMBL" id="CP000583">
    <property type="protein sequence ID" value="ABO95197.1"/>
    <property type="molecule type" value="Genomic_DNA"/>
</dbReference>
<dbReference type="STRING" id="436017.A4RU64"/>
<evidence type="ECO:0000256" key="8">
    <source>
        <dbReference type="ARBA" id="ARBA00023010"/>
    </source>
</evidence>
<dbReference type="Gramene" id="ABO95197">
    <property type="protein sequence ID" value="ABO95197"/>
    <property type="gene ID" value="OSTLU_30510"/>
</dbReference>
<dbReference type="OrthoDB" id="10016939at2759"/>
<evidence type="ECO:0000256" key="1">
    <source>
        <dbReference type="ARBA" id="ARBA00004572"/>
    </source>
</evidence>
<evidence type="ECO:0000256" key="3">
    <source>
        <dbReference type="ARBA" id="ARBA00022448"/>
    </source>
</evidence>
<evidence type="ECO:0000256" key="6">
    <source>
        <dbReference type="ARBA" id="ARBA00022927"/>
    </source>
</evidence>
<reference evidence="12 13" key="1">
    <citation type="journal article" date="2007" name="Proc. Natl. Acad. Sci. U.S.A.">
        <title>The tiny eukaryote Ostreococcus provides genomic insights into the paradox of plankton speciation.</title>
        <authorList>
            <person name="Palenik B."/>
            <person name="Grimwood J."/>
            <person name="Aerts A."/>
            <person name="Rouze P."/>
            <person name="Salamov A."/>
            <person name="Putnam N."/>
            <person name="Dupont C."/>
            <person name="Jorgensen R."/>
            <person name="Derelle E."/>
            <person name="Rombauts S."/>
            <person name="Zhou K."/>
            <person name="Otillar R."/>
            <person name="Merchant S.S."/>
            <person name="Podell S."/>
            <person name="Gaasterland T."/>
            <person name="Napoli C."/>
            <person name="Gendler K."/>
            <person name="Manuell A."/>
            <person name="Tai V."/>
            <person name="Vallon O."/>
            <person name="Piganeau G."/>
            <person name="Jancek S."/>
            <person name="Heijde M."/>
            <person name="Jabbari K."/>
            <person name="Bowler C."/>
            <person name="Lohr M."/>
            <person name="Robbens S."/>
            <person name="Werner G."/>
            <person name="Dubchak I."/>
            <person name="Pazour G.J."/>
            <person name="Ren Q."/>
            <person name="Paulsen I."/>
            <person name="Delwiche C."/>
            <person name="Schmutz J."/>
            <person name="Rokhsar D."/>
            <person name="Van de Peer Y."/>
            <person name="Moreau H."/>
            <person name="Grigoriev I.V."/>
        </authorList>
    </citation>
    <scope>NUCLEOTIDE SEQUENCE [LARGE SCALE GENOMIC DNA]</scope>
    <source>
        <strain evidence="12 13">CCE9901</strain>
    </source>
</reference>
<keyword evidence="8" id="KW-0811">Translocation</keyword>
<proteinExistence type="inferred from homology"/>
<keyword evidence="6" id="KW-0653">Protein transport</keyword>
<evidence type="ECO:0000313" key="13">
    <source>
        <dbReference type="Proteomes" id="UP000001568"/>
    </source>
</evidence>
<keyword evidence="3" id="KW-0813">Transport</keyword>
<evidence type="ECO:0000256" key="5">
    <source>
        <dbReference type="ARBA" id="ARBA00022787"/>
    </source>
</evidence>
<keyword evidence="10" id="KW-0472">Membrane</keyword>
<dbReference type="PANTHER" id="PTHR46867">
    <property type="entry name" value="MITOCHONDRIAL IMPORT RECEPTOR SUBUNIT TOM9-2"/>
    <property type="match status" value="1"/>
</dbReference>
<comment type="similarity">
    <text evidence="2">Belongs to the Tom22 family.</text>
</comment>
<dbReference type="CDD" id="cd22884">
    <property type="entry name" value="TOM22"/>
    <property type="match status" value="1"/>
</dbReference>
<dbReference type="Pfam" id="PF04281">
    <property type="entry name" value="Tom22"/>
    <property type="match status" value="1"/>
</dbReference>
<gene>
    <name evidence="12" type="ORF">OSTLU_30510</name>
</gene>
<dbReference type="Proteomes" id="UP000001568">
    <property type="component" value="Chromosome 3"/>
</dbReference>
<organism evidence="12 13">
    <name type="scientific">Ostreococcus lucimarinus (strain CCE9901)</name>
    <dbReference type="NCBI Taxonomy" id="436017"/>
    <lineage>
        <taxon>Eukaryota</taxon>
        <taxon>Viridiplantae</taxon>
        <taxon>Chlorophyta</taxon>
        <taxon>Mamiellophyceae</taxon>
        <taxon>Mamiellales</taxon>
        <taxon>Bathycoccaceae</taxon>
        <taxon>Ostreococcus</taxon>
    </lineage>
</organism>
<dbReference type="HOGENOM" id="CLU_2530451_0_0_1"/>
<dbReference type="InterPro" id="IPR005683">
    <property type="entry name" value="Tom22"/>
</dbReference>
<evidence type="ECO:0000256" key="2">
    <source>
        <dbReference type="ARBA" id="ARBA00009874"/>
    </source>
</evidence>
<keyword evidence="7" id="KW-1133">Transmembrane helix</keyword>
<sequence>MEITPDYGAEEAKSAKPVRLGWADASRLTRKLAVHTGKAAWTFGTSFLVLIVPLIVQLHREEQLIELEKEQLGVLNQPTGLQAE</sequence>
<keyword evidence="9" id="KW-0496">Mitochondrion</keyword>
<keyword evidence="11" id="KW-0675">Receptor</keyword>
<dbReference type="PANTHER" id="PTHR46867:SF4">
    <property type="entry name" value="MITOCHONDRIAL IMPORT RECEPTOR SUBUNIT TOM9-2"/>
    <property type="match status" value="1"/>
</dbReference>
<evidence type="ECO:0000313" key="12">
    <source>
        <dbReference type="EMBL" id="ABO95197.1"/>
    </source>
</evidence>
<evidence type="ECO:0000256" key="9">
    <source>
        <dbReference type="ARBA" id="ARBA00023128"/>
    </source>
</evidence>
<dbReference type="GeneID" id="5001007"/>
<evidence type="ECO:0000256" key="11">
    <source>
        <dbReference type="ARBA" id="ARBA00023170"/>
    </source>
</evidence>
<dbReference type="RefSeq" id="XP_001416904.1">
    <property type="nucleotide sequence ID" value="XM_001416867.1"/>
</dbReference>
<name>A4RU64_OSTLU</name>
<dbReference type="GO" id="GO:0006886">
    <property type="term" value="P:intracellular protein transport"/>
    <property type="evidence" value="ECO:0007669"/>
    <property type="project" value="InterPro"/>
</dbReference>
<dbReference type="GO" id="GO:0005741">
    <property type="term" value="C:mitochondrial outer membrane"/>
    <property type="evidence" value="ECO:0007669"/>
    <property type="project" value="UniProtKB-SubCell"/>
</dbReference>
<evidence type="ECO:0000256" key="7">
    <source>
        <dbReference type="ARBA" id="ARBA00022989"/>
    </source>
</evidence>
<dbReference type="eggNOG" id="KOG4111">
    <property type="taxonomic scope" value="Eukaryota"/>
</dbReference>
<dbReference type="OMA" id="MEHEAQY"/>
<comment type="subcellular location">
    <subcellularLocation>
        <location evidence="1">Mitochondrion outer membrane</location>
        <topology evidence="1">Single-pass membrane protein</topology>
    </subcellularLocation>
</comment>
<evidence type="ECO:0000256" key="4">
    <source>
        <dbReference type="ARBA" id="ARBA00022692"/>
    </source>
</evidence>
<keyword evidence="4" id="KW-0812">Transmembrane</keyword>
<dbReference type="AlphaFoldDB" id="A4RU64"/>
<protein>
    <submittedName>
        <fullName evidence="12">Uncharacterized protein</fullName>
    </submittedName>
</protein>
<keyword evidence="13" id="KW-1185">Reference proteome</keyword>
<accession>A4RU64</accession>
<keyword evidence="5" id="KW-1000">Mitochondrion outer membrane</keyword>
<dbReference type="InterPro" id="IPR017411">
    <property type="entry name" value="Tom22_pln"/>
</dbReference>
<dbReference type="KEGG" id="olu:OSTLU_30510"/>